<accession>A0ABU7J805</accession>
<dbReference type="InterPro" id="IPR045746">
    <property type="entry name" value="ACT14924-like_Acyltransf_dom"/>
</dbReference>
<proteinExistence type="inferred from homology"/>
<comment type="catalytic activity">
    <reaction evidence="10">
        <text>a (3R)-hydroxyacyl-[ACP] + L-ornithine = a lyso-ornithine lipid + holo-[ACP] + H(+)</text>
        <dbReference type="Rhea" id="RHEA:20633"/>
        <dbReference type="Rhea" id="RHEA-COMP:9685"/>
        <dbReference type="Rhea" id="RHEA-COMP:9945"/>
        <dbReference type="ChEBI" id="CHEBI:15378"/>
        <dbReference type="ChEBI" id="CHEBI:46911"/>
        <dbReference type="ChEBI" id="CHEBI:64479"/>
        <dbReference type="ChEBI" id="CHEBI:78827"/>
        <dbReference type="ChEBI" id="CHEBI:138482"/>
        <dbReference type="EC" id="2.3.2.30"/>
    </reaction>
    <physiologicalReaction direction="left-to-right" evidence="10">
        <dbReference type="Rhea" id="RHEA:20634"/>
    </physiologicalReaction>
</comment>
<dbReference type="Proteomes" id="UP001336314">
    <property type="component" value="Unassembled WGS sequence"/>
</dbReference>
<evidence type="ECO:0000256" key="3">
    <source>
        <dbReference type="ARBA" id="ARBA00022679"/>
    </source>
</evidence>
<keyword evidence="4" id="KW-0443">Lipid metabolism</keyword>
<evidence type="ECO:0000313" key="13">
    <source>
        <dbReference type="Proteomes" id="UP001336314"/>
    </source>
</evidence>
<keyword evidence="5 12" id="KW-0012">Acyltransferase</keyword>
<evidence type="ECO:0000256" key="9">
    <source>
        <dbReference type="ARBA" id="ARBA00045724"/>
    </source>
</evidence>
<gene>
    <name evidence="12" type="ORF">QWY20_14125</name>
</gene>
<evidence type="ECO:0000256" key="2">
    <source>
        <dbReference type="ARBA" id="ARBA00022516"/>
    </source>
</evidence>
<evidence type="ECO:0000256" key="6">
    <source>
        <dbReference type="ARBA" id="ARBA00038095"/>
    </source>
</evidence>
<keyword evidence="2" id="KW-0444">Lipid biosynthesis</keyword>
<evidence type="ECO:0000256" key="5">
    <source>
        <dbReference type="ARBA" id="ARBA00023315"/>
    </source>
</evidence>
<keyword evidence="13" id="KW-1185">Reference proteome</keyword>
<comment type="pathway">
    <text evidence="1">Lipid metabolism.</text>
</comment>
<comment type="similarity">
    <text evidence="6">Belongs to the acetyltransferase family. OlsB subfamily.</text>
</comment>
<dbReference type="GO" id="GO:0016746">
    <property type="term" value="F:acyltransferase activity"/>
    <property type="evidence" value="ECO:0007669"/>
    <property type="project" value="UniProtKB-KW"/>
</dbReference>
<evidence type="ECO:0000256" key="8">
    <source>
        <dbReference type="ARBA" id="ARBA00039866"/>
    </source>
</evidence>
<feature type="domain" description="Phospholipid/glycerol acyltransferase" evidence="11">
    <location>
        <begin position="81"/>
        <end position="198"/>
    </location>
</feature>
<dbReference type="SMART" id="SM00563">
    <property type="entry name" value="PlsC"/>
    <property type="match status" value="1"/>
</dbReference>
<dbReference type="InterPro" id="IPR052351">
    <property type="entry name" value="Ornithine_N-alpha-AT"/>
</dbReference>
<sequence length="568" mass="65221">MLNVELMLQQQAPQLENKPQLKKFMTWLLRQLLHEKDFMQFAKTYPHLQGLDFVEQVLEYFQFQTTVREQELERIPSDGRVVIIANHPIGSLDGLALIKLISEIRPDVKIVANQMLMALPPLHSLLFPVDAMQGKTRRELLDNIAQHLQQEGALIIFPAGEVSRLKPNGIRDGRWHHGFLRFATQAKAPVLPIHLQGRNSWQFYLASMLYKPLATMLLVREMFRQRQKQLQIRIGELIPFESFSSLALEPQARAKLFKKHLYRIGTDKARLFKTQSGIALPEDRKVLKKAVEACQLLGETADHKQIYLYQHQGSSPILREIGRLREVAFRAVGEGSGKRRDIDPFDSWYQHLILWDPKELDIVGSYRFADTAAVIAKHGQAGLYCDALFQMSSGMQPYLAAGLELGRSFVQPKYWGKRSLDYLWYGIGAYLKQRPDIRYLYGAVSLSNSYPQAARDLMVYFYHLYFQHPASPAVSRHPYVLNEQLLPELRQQFCGNDYAADFSQLKHLLANMGLNIPTLYKQYSEICDAGGAYFLSFGLDPDFSDCMDGLVLVDITKIKAHKKQRYMG</sequence>
<evidence type="ECO:0000256" key="7">
    <source>
        <dbReference type="ARBA" id="ARBA00039058"/>
    </source>
</evidence>
<dbReference type="PANTHER" id="PTHR37323">
    <property type="entry name" value="GCN5-RELATED N-ACETYLTRANSFERASE"/>
    <property type="match status" value="1"/>
</dbReference>
<dbReference type="PANTHER" id="PTHR37323:SF1">
    <property type="entry name" value="L-ORNITHINE N(ALPHA)-ACYLTRANSFERASE"/>
    <property type="match status" value="1"/>
</dbReference>
<evidence type="ECO:0000259" key="11">
    <source>
        <dbReference type="SMART" id="SM00563"/>
    </source>
</evidence>
<dbReference type="SUPFAM" id="SSF55729">
    <property type="entry name" value="Acyl-CoA N-acyltransferases (Nat)"/>
    <property type="match status" value="1"/>
</dbReference>
<evidence type="ECO:0000313" key="12">
    <source>
        <dbReference type="EMBL" id="MEE2002592.1"/>
    </source>
</evidence>
<dbReference type="InterPro" id="IPR002123">
    <property type="entry name" value="Plipid/glycerol_acylTrfase"/>
</dbReference>
<reference evidence="12 13" key="1">
    <citation type="submission" date="2023-07" db="EMBL/GenBank/DDBJ databases">
        <title>Alkalimonas sp., MEB108 novel, alkaliphilic bacterium isolated from Lonar Lake, India.</title>
        <authorList>
            <person name="Joshi A."/>
            <person name="Thite S."/>
        </authorList>
    </citation>
    <scope>NUCLEOTIDE SEQUENCE [LARGE SCALE GENOMIC DNA]</scope>
    <source>
        <strain evidence="12 13">MEB108</strain>
    </source>
</reference>
<dbReference type="EC" id="2.3.2.30" evidence="7"/>
<protein>
    <recommendedName>
        <fullName evidence="8">L-ornithine N(alpha)-acyltransferase</fullName>
        <ecNumber evidence="7">2.3.2.30</ecNumber>
    </recommendedName>
</protein>
<name>A0ABU7J805_9GAMM</name>
<dbReference type="CDD" id="cd07986">
    <property type="entry name" value="LPLAT_ACT14924-like"/>
    <property type="match status" value="1"/>
</dbReference>
<comment type="caution">
    <text evidence="12">The sequence shown here is derived from an EMBL/GenBank/DDBJ whole genome shotgun (WGS) entry which is preliminary data.</text>
</comment>
<evidence type="ECO:0000256" key="1">
    <source>
        <dbReference type="ARBA" id="ARBA00005189"/>
    </source>
</evidence>
<dbReference type="InterPro" id="IPR016181">
    <property type="entry name" value="Acyl_CoA_acyltransferase"/>
</dbReference>
<dbReference type="SUPFAM" id="SSF69593">
    <property type="entry name" value="Glycerol-3-phosphate (1)-acyltransferase"/>
    <property type="match status" value="1"/>
</dbReference>
<evidence type="ECO:0000256" key="4">
    <source>
        <dbReference type="ARBA" id="ARBA00023098"/>
    </source>
</evidence>
<dbReference type="RefSeq" id="WP_330129653.1">
    <property type="nucleotide sequence ID" value="NZ_JAUHLI010000014.1"/>
</dbReference>
<dbReference type="Pfam" id="PF13444">
    <property type="entry name" value="Acetyltransf_5"/>
    <property type="match status" value="1"/>
</dbReference>
<dbReference type="Pfam" id="PF19576">
    <property type="entry name" value="Acyltransf_2"/>
    <property type="match status" value="1"/>
</dbReference>
<dbReference type="EMBL" id="JAUHLI010000014">
    <property type="protein sequence ID" value="MEE2002592.1"/>
    <property type="molecule type" value="Genomic_DNA"/>
</dbReference>
<comment type="function">
    <text evidence="9">Catalyzes the first step in the biosynthesis of ornithine lipids, which are phosphorus-free membrane lipids. Catalyzes the 3-hydroxyacyl-acyl carrier protein-dependent acylation of ornithine to form lyso-ornithine lipid (LOL).</text>
</comment>
<keyword evidence="3" id="KW-0808">Transferase</keyword>
<organism evidence="12 13">
    <name type="scientific">Alkalimonas cellulosilytica</name>
    <dbReference type="NCBI Taxonomy" id="3058395"/>
    <lineage>
        <taxon>Bacteria</taxon>
        <taxon>Pseudomonadati</taxon>
        <taxon>Pseudomonadota</taxon>
        <taxon>Gammaproteobacteria</taxon>
        <taxon>Alkalimonas</taxon>
    </lineage>
</organism>
<evidence type="ECO:0000256" key="10">
    <source>
        <dbReference type="ARBA" id="ARBA00047785"/>
    </source>
</evidence>